<feature type="domain" description="RanBP2-type" evidence="6">
    <location>
        <begin position="522"/>
        <end position="551"/>
    </location>
</feature>
<sequence length="774" mass="77770">MSHDRSAPPYPGAPRGRGNGPRGGGGGHAQFGHAHAGYVPYRPPYPYAPPSVADNGPSASKVDDSWLRAQQESAARNYAPPTPHHHPHHGGSWRPAVAPSTTGWGSPQPHYGRGGPRGGNTARVTGARSSPPPAPPAAAEAPAPAAPAAAAPARTERPKWLCPACQFHNFMNRRTCKSCNGARPPKEEIVDPTIVQVEVPAAPAADTSSNAIAAGGATQVAGTASGTVADATSKDQGAANSAPLGDAASAVVPADAASAAAASAADDANVVPLSDSAAVADDAETETAGKESAPVASAASVVPVAPVAEDAAQPGPAEVKVEATVEVQPAPADAAVDAPWPDLATDATAVEDEVDSILAAAAAASSPDDQDSLVPADAATEPVVSRDMEALADPVERDAVPGPALETLAADLAAPLPEANAELEPPVVQAAPSTESLPVPDAAPPAESRAAPEAAPAPSAVAPASSAAVKPTPASFDPNDPWDNPDLSAPVSSTASIRSVAVSDPWGEDDAEPTTAIPAIPSSAAWTCTRCAGKNAASTPYCDTCDAPNPACVQEWTCTQCRHANFPTVTACVACKRPRHVVVTPPPTPLDRGVADLRAALPAASAKPRAVVVPVDKPLPPTPTPDPAPAPAPTPRVAASAATTTRDSATRTSTPTTRTSSTSTSSTSSTSTGRPMTSTFVAKRLIGGALGLRTTNADDRKRHETALAEARAAAVAKREPPRMTLSPRGAPARLLTPPKPTAAAPPRNDWTAMWGDEGGKGLSGAYYGGGTGGW</sequence>
<evidence type="ECO:0000313" key="8">
    <source>
        <dbReference type="Proteomes" id="UP000054350"/>
    </source>
</evidence>
<evidence type="ECO:0000256" key="1">
    <source>
        <dbReference type="ARBA" id="ARBA00022723"/>
    </source>
</evidence>
<feature type="region of interest" description="Disordered" evidence="5">
    <location>
        <begin position="1"/>
        <end position="62"/>
    </location>
</feature>
<dbReference type="PROSITE" id="PS50199">
    <property type="entry name" value="ZF_RANBP2_2"/>
    <property type="match status" value="3"/>
</dbReference>
<dbReference type="SUPFAM" id="SSF90209">
    <property type="entry name" value="Ran binding protein zinc finger-like"/>
    <property type="match status" value="1"/>
</dbReference>
<feature type="region of interest" description="Disordered" evidence="5">
    <location>
        <begin position="602"/>
        <end position="677"/>
    </location>
</feature>
<feature type="compositionally biased region" description="Pro residues" evidence="5">
    <location>
        <begin position="617"/>
        <end position="634"/>
    </location>
</feature>
<feature type="compositionally biased region" description="Low complexity" evidence="5">
    <location>
        <begin position="137"/>
        <end position="152"/>
    </location>
</feature>
<dbReference type="AlphaFoldDB" id="A0A0L0SID8"/>
<name>A0A0L0SID8_ALLM3</name>
<evidence type="ECO:0000259" key="6">
    <source>
        <dbReference type="PROSITE" id="PS50199"/>
    </source>
</evidence>
<dbReference type="GO" id="GO:0008270">
    <property type="term" value="F:zinc ion binding"/>
    <property type="evidence" value="ECO:0007669"/>
    <property type="project" value="UniProtKB-KW"/>
</dbReference>
<keyword evidence="2 4" id="KW-0863">Zinc-finger</keyword>
<dbReference type="VEuPathDB" id="FungiDB:AMAG_07454"/>
<gene>
    <name evidence="7" type="ORF">AMAG_07454</name>
</gene>
<dbReference type="InterPro" id="IPR001876">
    <property type="entry name" value="Znf_RanBP2"/>
</dbReference>
<feature type="region of interest" description="Disordered" evidence="5">
    <location>
        <begin position="429"/>
        <end position="495"/>
    </location>
</feature>
<keyword evidence="3" id="KW-0862">Zinc</keyword>
<feature type="region of interest" description="Disordered" evidence="5">
    <location>
        <begin position="77"/>
        <end position="152"/>
    </location>
</feature>
<reference evidence="8" key="2">
    <citation type="submission" date="2009-11" db="EMBL/GenBank/DDBJ databases">
        <title>The Genome Sequence of Allomyces macrogynus strain ATCC 38327.</title>
        <authorList>
            <consortium name="The Broad Institute Genome Sequencing Platform"/>
            <person name="Russ C."/>
            <person name="Cuomo C."/>
            <person name="Shea T."/>
            <person name="Young S.K."/>
            <person name="Zeng Q."/>
            <person name="Koehrsen M."/>
            <person name="Haas B."/>
            <person name="Borodovsky M."/>
            <person name="Guigo R."/>
            <person name="Alvarado L."/>
            <person name="Berlin A."/>
            <person name="Borenstein D."/>
            <person name="Chen Z."/>
            <person name="Engels R."/>
            <person name="Freedman E."/>
            <person name="Gellesch M."/>
            <person name="Goldberg J."/>
            <person name="Griggs A."/>
            <person name="Gujja S."/>
            <person name="Heiman D."/>
            <person name="Hepburn T."/>
            <person name="Howarth C."/>
            <person name="Jen D."/>
            <person name="Larson L."/>
            <person name="Lewis B."/>
            <person name="Mehta T."/>
            <person name="Park D."/>
            <person name="Pearson M."/>
            <person name="Roberts A."/>
            <person name="Saif S."/>
            <person name="Shenoy N."/>
            <person name="Sisk P."/>
            <person name="Stolte C."/>
            <person name="Sykes S."/>
            <person name="Walk T."/>
            <person name="White J."/>
            <person name="Yandava C."/>
            <person name="Burger G."/>
            <person name="Gray M.W."/>
            <person name="Holland P.W.H."/>
            <person name="King N."/>
            <person name="Lang F.B.F."/>
            <person name="Roger A.J."/>
            <person name="Ruiz-Trillo I."/>
            <person name="Lander E."/>
            <person name="Nusbaum C."/>
        </authorList>
    </citation>
    <scope>NUCLEOTIDE SEQUENCE [LARGE SCALE GENOMIC DNA]</scope>
    <source>
        <strain evidence="8">ATCC 38327</strain>
    </source>
</reference>
<dbReference type="Pfam" id="PF00641">
    <property type="entry name" value="Zn_ribbon_RanBP"/>
    <property type="match status" value="2"/>
</dbReference>
<dbReference type="InterPro" id="IPR036443">
    <property type="entry name" value="Znf_RanBP2_sf"/>
</dbReference>
<evidence type="ECO:0000313" key="7">
    <source>
        <dbReference type="EMBL" id="KNE62214.1"/>
    </source>
</evidence>
<protein>
    <recommendedName>
        <fullName evidence="6">RanBP2-type domain-containing protein</fullName>
    </recommendedName>
</protein>
<feature type="compositionally biased region" description="Low complexity" evidence="5">
    <location>
        <begin position="635"/>
        <end position="677"/>
    </location>
</feature>
<dbReference type="Gene3D" id="2.30.30.380">
    <property type="entry name" value="Zn-finger domain of Sec23/24"/>
    <property type="match status" value="1"/>
</dbReference>
<dbReference type="PROSITE" id="PS01358">
    <property type="entry name" value="ZF_RANBP2_1"/>
    <property type="match status" value="2"/>
</dbReference>
<feature type="domain" description="RanBP2-type" evidence="6">
    <location>
        <begin position="154"/>
        <end position="185"/>
    </location>
</feature>
<accession>A0A0L0SID8</accession>
<dbReference type="OMA" id="APPRNDW"/>
<feature type="compositionally biased region" description="Gly residues" evidence="5">
    <location>
        <begin position="15"/>
        <end position="29"/>
    </location>
</feature>
<dbReference type="SMART" id="SM00547">
    <property type="entry name" value="ZnF_RBZ"/>
    <property type="match status" value="3"/>
</dbReference>
<feature type="compositionally biased region" description="Low complexity" evidence="5">
    <location>
        <begin position="444"/>
        <end position="475"/>
    </location>
</feature>
<feature type="region of interest" description="Disordered" evidence="5">
    <location>
        <begin position="711"/>
        <end position="754"/>
    </location>
</feature>
<evidence type="ECO:0000256" key="4">
    <source>
        <dbReference type="PROSITE-ProRule" id="PRU00322"/>
    </source>
</evidence>
<keyword evidence="8" id="KW-1185">Reference proteome</keyword>
<keyword evidence="1" id="KW-0479">Metal-binding</keyword>
<reference evidence="7 8" key="1">
    <citation type="submission" date="2009-11" db="EMBL/GenBank/DDBJ databases">
        <title>Annotation of Allomyces macrogynus ATCC 38327.</title>
        <authorList>
            <consortium name="The Broad Institute Genome Sequencing Platform"/>
            <person name="Russ C."/>
            <person name="Cuomo C."/>
            <person name="Burger G."/>
            <person name="Gray M.W."/>
            <person name="Holland P.W.H."/>
            <person name="King N."/>
            <person name="Lang F.B.F."/>
            <person name="Roger A.J."/>
            <person name="Ruiz-Trillo I."/>
            <person name="Young S.K."/>
            <person name="Zeng Q."/>
            <person name="Gargeya S."/>
            <person name="Fitzgerald M."/>
            <person name="Haas B."/>
            <person name="Abouelleil A."/>
            <person name="Alvarado L."/>
            <person name="Arachchi H.M."/>
            <person name="Berlin A."/>
            <person name="Chapman S.B."/>
            <person name="Gearin G."/>
            <person name="Goldberg J."/>
            <person name="Griggs A."/>
            <person name="Gujja S."/>
            <person name="Hansen M."/>
            <person name="Heiman D."/>
            <person name="Howarth C."/>
            <person name="Larimer J."/>
            <person name="Lui A."/>
            <person name="MacDonald P.J.P."/>
            <person name="McCowen C."/>
            <person name="Montmayeur A."/>
            <person name="Murphy C."/>
            <person name="Neiman D."/>
            <person name="Pearson M."/>
            <person name="Priest M."/>
            <person name="Roberts A."/>
            <person name="Saif S."/>
            <person name="Shea T."/>
            <person name="Sisk P."/>
            <person name="Stolte C."/>
            <person name="Sykes S."/>
            <person name="Wortman J."/>
            <person name="Nusbaum C."/>
            <person name="Birren B."/>
        </authorList>
    </citation>
    <scope>NUCLEOTIDE SEQUENCE [LARGE SCALE GENOMIC DNA]</scope>
    <source>
        <strain evidence="7 8">ATCC 38327</strain>
    </source>
</reference>
<proteinExistence type="predicted"/>
<feature type="domain" description="RanBP2-type" evidence="6">
    <location>
        <begin position="549"/>
        <end position="581"/>
    </location>
</feature>
<organism evidence="7 8">
    <name type="scientific">Allomyces macrogynus (strain ATCC 38327)</name>
    <name type="common">Allomyces javanicus var. macrogynus</name>
    <dbReference type="NCBI Taxonomy" id="578462"/>
    <lineage>
        <taxon>Eukaryota</taxon>
        <taxon>Fungi</taxon>
        <taxon>Fungi incertae sedis</taxon>
        <taxon>Blastocladiomycota</taxon>
        <taxon>Blastocladiomycetes</taxon>
        <taxon>Blastocladiales</taxon>
        <taxon>Blastocladiaceae</taxon>
        <taxon>Allomyces</taxon>
    </lineage>
</organism>
<evidence type="ECO:0000256" key="2">
    <source>
        <dbReference type="ARBA" id="ARBA00022771"/>
    </source>
</evidence>
<dbReference type="Proteomes" id="UP000054350">
    <property type="component" value="Unassembled WGS sequence"/>
</dbReference>
<feature type="compositionally biased region" description="Low complexity" evidence="5">
    <location>
        <begin position="30"/>
        <end position="40"/>
    </location>
</feature>
<feature type="compositionally biased region" description="Low complexity" evidence="5">
    <location>
        <begin position="730"/>
        <end position="747"/>
    </location>
</feature>
<evidence type="ECO:0000256" key="3">
    <source>
        <dbReference type="ARBA" id="ARBA00022833"/>
    </source>
</evidence>
<evidence type="ECO:0000256" key="5">
    <source>
        <dbReference type="SAM" id="MobiDB-lite"/>
    </source>
</evidence>
<dbReference type="OrthoDB" id="5598114at2759"/>
<dbReference type="STRING" id="578462.A0A0L0SID8"/>
<dbReference type="EMBL" id="GG745339">
    <property type="protein sequence ID" value="KNE62214.1"/>
    <property type="molecule type" value="Genomic_DNA"/>
</dbReference>